<dbReference type="PANTHER" id="PTHR43300:SF7">
    <property type="entry name" value="UDP-N-ACETYLBACILLOSAMINE N-ACETYLTRANSFERASE"/>
    <property type="match status" value="1"/>
</dbReference>
<evidence type="ECO:0000256" key="2">
    <source>
        <dbReference type="PIRSR" id="PIRSR620019-1"/>
    </source>
</evidence>
<proteinExistence type="inferred from homology"/>
<comment type="similarity">
    <text evidence="1">Belongs to the transferase hexapeptide repeat family.</text>
</comment>
<feature type="domain" description="PglD N-terminal" evidence="4">
    <location>
        <begin position="3"/>
        <end position="79"/>
    </location>
</feature>
<name>A0A498CHR3_9GAMM</name>
<dbReference type="CDD" id="cd03360">
    <property type="entry name" value="LbH_AT_putative"/>
    <property type="match status" value="1"/>
</dbReference>
<protein>
    <submittedName>
        <fullName evidence="5">UDP-perosamine 4-acetyltransferase</fullName>
    </submittedName>
</protein>
<dbReference type="GO" id="GO:0016740">
    <property type="term" value="F:transferase activity"/>
    <property type="evidence" value="ECO:0007669"/>
    <property type="project" value="UniProtKB-KW"/>
</dbReference>
<dbReference type="Pfam" id="PF17836">
    <property type="entry name" value="PglD_N"/>
    <property type="match status" value="1"/>
</dbReference>
<dbReference type="Proteomes" id="UP000274786">
    <property type="component" value="Unassembled WGS sequence"/>
</dbReference>
<evidence type="ECO:0000256" key="3">
    <source>
        <dbReference type="PIRSR" id="PIRSR620019-2"/>
    </source>
</evidence>
<keyword evidence="5" id="KW-0808">Transferase</keyword>
<accession>A0A498CHR3</accession>
<evidence type="ECO:0000313" key="5">
    <source>
        <dbReference type="EMBL" id="RLK51901.1"/>
    </source>
</evidence>
<dbReference type="RefSeq" id="WP_121042537.1">
    <property type="nucleotide sequence ID" value="NZ_RCDC01000006.1"/>
</dbReference>
<dbReference type="Gene3D" id="2.160.10.10">
    <property type="entry name" value="Hexapeptide repeat proteins"/>
    <property type="match status" value="1"/>
</dbReference>
<feature type="site" description="Increases basicity of active site His" evidence="2">
    <location>
        <position position="137"/>
    </location>
</feature>
<dbReference type="NCBIfam" id="TIGR03570">
    <property type="entry name" value="NeuD_NnaD"/>
    <property type="match status" value="1"/>
</dbReference>
<feature type="binding site" evidence="3">
    <location>
        <position position="145"/>
    </location>
    <ligand>
        <name>acetyl-CoA</name>
        <dbReference type="ChEBI" id="CHEBI:57288"/>
    </ligand>
</feature>
<feature type="binding site" evidence="3">
    <location>
        <position position="69"/>
    </location>
    <ligand>
        <name>substrate</name>
    </ligand>
</feature>
<evidence type="ECO:0000259" key="4">
    <source>
        <dbReference type="Pfam" id="PF17836"/>
    </source>
</evidence>
<dbReference type="InterPro" id="IPR050179">
    <property type="entry name" value="Trans_hexapeptide_repeat"/>
</dbReference>
<reference evidence="5 6" key="1">
    <citation type="submission" date="2018-10" db="EMBL/GenBank/DDBJ databases">
        <title>Comparative analysis of microorganisms from saline springs in Andes Mountain Range, Colombia.</title>
        <authorList>
            <person name="Rubin E."/>
        </authorList>
    </citation>
    <scope>NUCLEOTIDE SEQUENCE [LARGE SCALE GENOMIC DNA]</scope>
    <source>
        <strain evidence="5 6">USBA GBX 843</strain>
    </source>
</reference>
<dbReference type="SUPFAM" id="SSF51161">
    <property type="entry name" value="Trimeric LpxA-like enzymes"/>
    <property type="match status" value="1"/>
</dbReference>
<evidence type="ECO:0000313" key="6">
    <source>
        <dbReference type="Proteomes" id="UP000274786"/>
    </source>
</evidence>
<dbReference type="AlphaFoldDB" id="A0A498CHR3"/>
<organism evidence="5 6">
    <name type="scientific">Stenotrophomonas rhizophila</name>
    <dbReference type="NCBI Taxonomy" id="216778"/>
    <lineage>
        <taxon>Bacteria</taxon>
        <taxon>Pseudomonadati</taxon>
        <taxon>Pseudomonadota</taxon>
        <taxon>Gammaproteobacteria</taxon>
        <taxon>Lysobacterales</taxon>
        <taxon>Lysobacteraceae</taxon>
        <taxon>Stenotrophomonas</taxon>
    </lineage>
</organism>
<dbReference type="EMBL" id="RCDC01000006">
    <property type="protein sequence ID" value="RLK51901.1"/>
    <property type="molecule type" value="Genomic_DNA"/>
</dbReference>
<dbReference type="PANTHER" id="PTHR43300">
    <property type="entry name" value="ACETYLTRANSFERASE"/>
    <property type="match status" value="1"/>
</dbReference>
<gene>
    <name evidence="5" type="ORF">BCL79_3044</name>
</gene>
<feature type="active site" description="Proton acceptor" evidence="2">
    <location>
        <position position="136"/>
    </location>
</feature>
<sequence>MTRVAVVGAGGHAKVIIDLLRAGGHEVVACLDAGREGQVVNGVPVLGAEAAVLPVLAADGVAAAFVALGDNRLRRKVAATVEAMGFEIVNAIGKTAVISPSASLGKGCAIMEGTVINADARIGDFAIINTNASIDHDCQIGAFAHIAPGSALAGTVTVGDAVFMGVGSRAIPGITIAEGAIVGAGAVVVRDIGSPSTWVGVPARQISKKD</sequence>
<dbReference type="InterPro" id="IPR020019">
    <property type="entry name" value="AcTrfase_PglD-like"/>
</dbReference>
<dbReference type="InterPro" id="IPR011004">
    <property type="entry name" value="Trimer_LpxA-like_sf"/>
</dbReference>
<evidence type="ECO:0000256" key="1">
    <source>
        <dbReference type="ARBA" id="ARBA00007274"/>
    </source>
</evidence>
<dbReference type="Gene3D" id="3.40.50.20">
    <property type="match status" value="1"/>
</dbReference>
<comment type="caution">
    <text evidence="5">The sequence shown here is derived from an EMBL/GenBank/DDBJ whole genome shotgun (WGS) entry which is preliminary data.</text>
</comment>
<dbReference type="OrthoDB" id="9794407at2"/>
<dbReference type="InterPro" id="IPR041561">
    <property type="entry name" value="PglD_N"/>
</dbReference>